<feature type="compositionally biased region" description="Basic and acidic residues" evidence="6">
    <location>
        <begin position="475"/>
        <end position="494"/>
    </location>
</feature>
<accession>A0A9P0MZB5</accession>
<evidence type="ECO:0000256" key="3">
    <source>
        <dbReference type="ARBA" id="ARBA00023157"/>
    </source>
</evidence>
<organism evidence="7 8">
    <name type="scientific">Spodoptera littoralis</name>
    <name type="common">Egyptian cotton leafworm</name>
    <dbReference type="NCBI Taxonomy" id="7109"/>
    <lineage>
        <taxon>Eukaryota</taxon>
        <taxon>Metazoa</taxon>
        <taxon>Ecdysozoa</taxon>
        <taxon>Arthropoda</taxon>
        <taxon>Hexapoda</taxon>
        <taxon>Insecta</taxon>
        <taxon>Pterygota</taxon>
        <taxon>Neoptera</taxon>
        <taxon>Endopterygota</taxon>
        <taxon>Lepidoptera</taxon>
        <taxon>Glossata</taxon>
        <taxon>Ditrysia</taxon>
        <taxon>Noctuoidea</taxon>
        <taxon>Noctuidae</taxon>
        <taxon>Amphipyrinae</taxon>
        <taxon>Spodoptera</taxon>
    </lineage>
</organism>
<dbReference type="Proteomes" id="UP001153321">
    <property type="component" value="Chromosome 18"/>
</dbReference>
<feature type="compositionally biased region" description="Low complexity" evidence="6">
    <location>
        <begin position="426"/>
        <end position="449"/>
    </location>
</feature>
<evidence type="ECO:0000313" key="7">
    <source>
        <dbReference type="EMBL" id="CAH1638914.1"/>
    </source>
</evidence>
<feature type="compositionally biased region" description="Acidic residues" evidence="6">
    <location>
        <begin position="504"/>
        <end position="515"/>
    </location>
</feature>
<dbReference type="EMBL" id="LR824549">
    <property type="protein sequence ID" value="CAH1638914.1"/>
    <property type="molecule type" value="Genomic_DNA"/>
</dbReference>
<evidence type="ECO:0000313" key="8">
    <source>
        <dbReference type="Proteomes" id="UP001153321"/>
    </source>
</evidence>
<keyword evidence="8" id="KW-1185">Reference proteome</keyword>
<dbReference type="CDD" id="cd00926">
    <property type="entry name" value="Cyt_c_Oxidase_VIb"/>
    <property type="match status" value="1"/>
</dbReference>
<dbReference type="GO" id="GO:0045277">
    <property type="term" value="C:respiratory chain complex IV"/>
    <property type="evidence" value="ECO:0007669"/>
    <property type="project" value="InterPro"/>
</dbReference>
<keyword evidence="2" id="KW-0496">Mitochondrion</keyword>
<feature type="compositionally biased region" description="Pro residues" evidence="6">
    <location>
        <begin position="30"/>
        <end position="39"/>
    </location>
</feature>
<feature type="compositionally biased region" description="Basic residues" evidence="6">
    <location>
        <begin position="189"/>
        <end position="199"/>
    </location>
</feature>
<dbReference type="FunFam" id="1.10.10.140:FF:000001">
    <property type="entry name" value="Cytochrome c oxidase subunit 6B1"/>
    <property type="match status" value="1"/>
</dbReference>
<feature type="compositionally biased region" description="Basic and acidic residues" evidence="6">
    <location>
        <begin position="454"/>
        <end position="467"/>
    </location>
</feature>
<evidence type="ECO:0000256" key="6">
    <source>
        <dbReference type="SAM" id="MobiDB-lite"/>
    </source>
</evidence>
<feature type="compositionally biased region" description="Basic residues" evidence="6">
    <location>
        <begin position="266"/>
        <end position="293"/>
    </location>
</feature>
<evidence type="ECO:0000256" key="1">
    <source>
        <dbReference type="ARBA" id="ARBA00004173"/>
    </source>
</evidence>
<feature type="compositionally biased region" description="Basic residues" evidence="6">
    <location>
        <begin position="124"/>
        <end position="134"/>
    </location>
</feature>
<feature type="compositionally biased region" description="Basic residues" evidence="6">
    <location>
        <begin position="352"/>
        <end position="375"/>
    </location>
</feature>
<dbReference type="Gene3D" id="1.10.10.140">
    <property type="entry name" value="Cytochrome c oxidase, subunit VIb"/>
    <property type="match status" value="1"/>
</dbReference>
<dbReference type="AlphaFoldDB" id="A0A9P0MZB5"/>
<feature type="compositionally biased region" description="Low complexity" evidence="6">
    <location>
        <begin position="332"/>
        <end position="351"/>
    </location>
</feature>
<dbReference type="SUPFAM" id="SSF47694">
    <property type="entry name" value="Cytochrome c oxidase subunit h"/>
    <property type="match status" value="1"/>
</dbReference>
<dbReference type="InterPro" id="IPR036549">
    <property type="entry name" value="CX6/COA6-like_sf"/>
</dbReference>
<feature type="compositionally biased region" description="Basic and acidic residues" evidence="6">
    <location>
        <begin position="244"/>
        <end position="265"/>
    </location>
</feature>
<feature type="compositionally biased region" description="Gly residues" evidence="6">
    <location>
        <begin position="1"/>
        <end position="19"/>
    </location>
</feature>
<evidence type="ECO:0000256" key="4">
    <source>
        <dbReference type="ARBA" id="ARBA00040060"/>
    </source>
</evidence>
<dbReference type="PANTHER" id="PTHR11387">
    <property type="entry name" value="CYTOCHROME C OXIDASE SUBUNIT 6B"/>
    <property type="match status" value="1"/>
</dbReference>
<feature type="compositionally biased region" description="Basic and acidic residues" evidence="6">
    <location>
        <begin position="140"/>
        <end position="159"/>
    </location>
</feature>
<evidence type="ECO:0000256" key="2">
    <source>
        <dbReference type="ARBA" id="ARBA00023128"/>
    </source>
</evidence>
<feature type="compositionally biased region" description="Basic residues" evidence="6">
    <location>
        <begin position="385"/>
        <end position="425"/>
    </location>
</feature>
<dbReference type="Pfam" id="PF02297">
    <property type="entry name" value="COX6B"/>
    <property type="match status" value="1"/>
</dbReference>
<proteinExistence type="predicted"/>
<dbReference type="GO" id="GO:0005739">
    <property type="term" value="C:mitochondrion"/>
    <property type="evidence" value="ECO:0007669"/>
    <property type="project" value="UniProtKB-SubCell"/>
</dbReference>
<feature type="compositionally biased region" description="Low complexity" evidence="6">
    <location>
        <begin position="176"/>
        <end position="188"/>
    </location>
</feature>
<feature type="compositionally biased region" description="Polar residues" evidence="6">
    <location>
        <begin position="91"/>
        <end position="103"/>
    </location>
</feature>
<feature type="compositionally biased region" description="Basic residues" evidence="6">
    <location>
        <begin position="160"/>
        <end position="173"/>
    </location>
</feature>
<feature type="region of interest" description="Disordered" evidence="6">
    <location>
        <begin position="1"/>
        <end position="52"/>
    </location>
</feature>
<feature type="compositionally biased region" description="Low complexity" evidence="6">
    <location>
        <begin position="227"/>
        <end position="238"/>
    </location>
</feature>
<name>A0A9P0MZB5_SPOLI</name>
<evidence type="ECO:0000256" key="5">
    <source>
        <dbReference type="ARBA" id="ARBA00042114"/>
    </source>
</evidence>
<comment type="subcellular location">
    <subcellularLocation>
        <location evidence="1">Mitochondrion</location>
    </subcellularLocation>
</comment>
<keyword evidence="3" id="KW-1015">Disulfide bond</keyword>
<dbReference type="InterPro" id="IPR003213">
    <property type="entry name" value="Cyt_c_oxidase_su6B"/>
</dbReference>
<dbReference type="InterPro" id="IPR048280">
    <property type="entry name" value="COX6B-like"/>
</dbReference>
<protein>
    <recommendedName>
        <fullName evidence="4">Cytochrome c oxidase subunit 6B1</fullName>
    </recommendedName>
    <alternativeName>
        <fullName evidence="5">Cytochrome c oxidase subunit VIb isoform 1</fullName>
    </alternativeName>
</protein>
<gene>
    <name evidence="7" type="ORF">SPLIT_LOCUS4272</name>
</gene>
<feature type="region of interest" description="Disordered" evidence="6">
    <location>
        <begin position="87"/>
        <end position="520"/>
    </location>
</feature>
<sequence length="727" mass="83753">MSSYRGAGGAGGAWDGGPPGAEADYTGAPRYPPAAPPRAMPTTDPWTGVSYSQYGAPPYDYQAYAPGYSYNYDSNYYQRADGTYYGKYSETRTYPPQQQQQHTAFDYPARQRDRSRSPNASHRYERRRSYHTKSRSVSPYERRERDYSKKRDSSYEDSHRRRSRSKSTKRKKYSSSERSSSRSHSYSRSPKKREKKRKSVSSNSSGSDRSYRKKSVKAHGRDKSLSRNRSSSSSRNGSEVQRTSSHDRLSRSSPEGEKKNKESKSHSRKTRKVSTPPRKLKKDSKLSHKKSKRSSLTPSPPPKTNKKYKERSLTPVQKGRDSSLTPPKTYSRRMLSSSKSRSRSASRTPSHSPRRSKRNRSRSRSSRLSRSRSFRSRSSTPQRRSPSKSRRKTKRKSRSKSRSKRRSASKRRSTSQRRSKSRGKGNRSVSPRGSKSRSRSNSSCSRSRSGTPTDDERRGQFTVADRKRFWKMHRNRQEEKDKVKEAKTPPKEVKPPPGAVESTTVDDIEYGDPPEVEGPNFAELLIPDQVMQASTSKSKPVPIPIKNDGSFLEMFKKMQEVTKKAEPDKKPEIKKPILPFIGKRRGGRVLKTGLVKKAKAIDEQTADNTPKDAWSLYMQEVKKYRETSCEEERKTRPLVVFRCSIMPEMIKSPADIKTAPFDPRFPNQNQTRYCYSSYLDFHRCQKVRGEKYEPCYYFQRCFKSLCPNEWVEKWDTQRAEGTFAGRI</sequence>
<reference evidence="7" key="1">
    <citation type="submission" date="2022-02" db="EMBL/GenBank/DDBJ databases">
        <authorList>
            <person name="King R."/>
        </authorList>
    </citation>
    <scope>NUCLEOTIDE SEQUENCE</scope>
</reference>